<evidence type="ECO:0000313" key="3">
    <source>
        <dbReference type="Proteomes" id="UP001152798"/>
    </source>
</evidence>
<sequence length="142" mass="16068">MLLVCSKSSSSLYIKIVNHHPPKLVKLLAKSDRIALRFLTPLVTAGTLYQHSYWGVAIPALIPPVVDTFYSPIPTEDWNWYLLINAIVIVCFLIMYQASNTICHILCIVIQRYFLEDDVHCDRPIFILGEILCCGLSIMGCL</sequence>
<dbReference type="Proteomes" id="UP001152798">
    <property type="component" value="Chromosome 1"/>
</dbReference>
<accession>A0A9P0E3W3</accession>
<organism evidence="2 3">
    <name type="scientific">Nezara viridula</name>
    <name type="common">Southern green stink bug</name>
    <name type="synonym">Cimex viridulus</name>
    <dbReference type="NCBI Taxonomy" id="85310"/>
    <lineage>
        <taxon>Eukaryota</taxon>
        <taxon>Metazoa</taxon>
        <taxon>Ecdysozoa</taxon>
        <taxon>Arthropoda</taxon>
        <taxon>Hexapoda</taxon>
        <taxon>Insecta</taxon>
        <taxon>Pterygota</taxon>
        <taxon>Neoptera</taxon>
        <taxon>Paraneoptera</taxon>
        <taxon>Hemiptera</taxon>
        <taxon>Heteroptera</taxon>
        <taxon>Panheteroptera</taxon>
        <taxon>Pentatomomorpha</taxon>
        <taxon>Pentatomoidea</taxon>
        <taxon>Pentatomidae</taxon>
        <taxon>Pentatominae</taxon>
        <taxon>Nezara</taxon>
    </lineage>
</organism>
<gene>
    <name evidence="2" type="ORF">NEZAVI_LOCUS954</name>
</gene>
<dbReference type="EMBL" id="OV725077">
    <property type="protein sequence ID" value="CAH1389560.1"/>
    <property type="molecule type" value="Genomic_DNA"/>
</dbReference>
<feature type="transmembrane region" description="Helical" evidence="1">
    <location>
        <begin position="78"/>
        <end position="96"/>
    </location>
</feature>
<protein>
    <submittedName>
        <fullName evidence="2">Uncharacterized protein</fullName>
    </submittedName>
</protein>
<keyword evidence="1" id="KW-1133">Transmembrane helix</keyword>
<keyword evidence="1" id="KW-0472">Membrane</keyword>
<reference evidence="2" key="1">
    <citation type="submission" date="2022-01" db="EMBL/GenBank/DDBJ databases">
        <authorList>
            <person name="King R."/>
        </authorList>
    </citation>
    <scope>NUCLEOTIDE SEQUENCE</scope>
</reference>
<evidence type="ECO:0000313" key="2">
    <source>
        <dbReference type="EMBL" id="CAH1389560.1"/>
    </source>
</evidence>
<proteinExistence type="predicted"/>
<keyword evidence="3" id="KW-1185">Reference proteome</keyword>
<keyword evidence="1" id="KW-0812">Transmembrane</keyword>
<name>A0A9P0E3W3_NEZVI</name>
<dbReference type="AlphaFoldDB" id="A0A9P0E3W3"/>
<evidence type="ECO:0000256" key="1">
    <source>
        <dbReference type="SAM" id="Phobius"/>
    </source>
</evidence>